<organism evidence="1 2">
    <name type="scientific">Eumeta variegata</name>
    <name type="common">Bagworm moth</name>
    <name type="synonym">Eumeta japonica</name>
    <dbReference type="NCBI Taxonomy" id="151549"/>
    <lineage>
        <taxon>Eukaryota</taxon>
        <taxon>Metazoa</taxon>
        <taxon>Ecdysozoa</taxon>
        <taxon>Arthropoda</taxon>
        <taxon>Hexapoda</taxon>
        <taxon>Insecta</taxon>
        <taxon>Pterygota</taxon>
        <taxon>Neoptera</taxon>
        <taxon>Endopterygota</taxon>
        <taxon>Lepidoptera</taxon>
        <taxon>Glossata</taxon>
        <taxon>Ditrysia</taxon>
        <taxon>Tineoidea</taxon>
        <taxon>Psychidae</taxon>
        <taxon>Oiketicinae</taxon>
        <taxon>Eumeta</taxon>
    </lineage>
</organism>
<keyword evidence="2" id="KW-1185">Reference proteome</keyword>
<dbReference type="AlphaFoldDB" id="A0A4C1XE52"/>
<sequence length="117" mass="12984">MRRAQSAFHDHVGETTCRGRIQLSNLDHITELQPGTDSNSIYVVNLDSCHDPKIALSDPPLPRTISQSQIHISTYSEASIIRTVVRAGRHPPSRARPACVIRAAVFAHLSRLVRLLL</sequence>
<protein>
    <submittedName>
        <fullName evidence="1">Uncharacterized protein</fullName>
    </submittedName>
</protein>
<proteinExistence type="predicted"/>
<name>A0A4C1XE52_EUMVA</name>
<evidence type="ECO:0000313" key="1">
    <source>
        <dbReference type="EMBL" id="GBP61708.1"/>
    </source>
</evidence>
<comment type="caution">
    <text evidence="1">The sequence shown here is derived from an EMBL/GenBank/DDBJ whole genome shotgun (WGS) entry which is preliminary data.</text>
</comment>
<gene>
    <name evidence="1" type="ORF">EVAR_89087_1</name>
</gene>
<dbReference type="Proteomes" id="UP000299102">
    <property type="component" value="Unassembled WGS sequence"/>
</dbReference>
<dbReference type="EMBL" id="BGZK01000820">
    <property type="protein sequence ID" value="GBP61708.1"/>
    <property type="molecule type" value="Genomic_DNA"/>
</dbReference>
<reference evidence="1 2" key="1">
    <citation type="journal article" date="2019" name="Commun. Biol.">
        <title>The bagworm genome reveals a unique fibroin gene that provides high tensile strength.</title>
        <authorList>
            <person name="Kono N."/>
            <person name="Nakamura H."/>
            <person name="Ohtoshi R."/>
            <person name="Tomita M."/>
            <person name="Numata K."/>
            <person name="Arakawa K."/>
        </authorList>
    </citation>
    <scope>NUCLEOTIDE SEQUENCE [LARGE SCALE GENOMIC DNA]</scope>
</reference>
<accession>A0A4C1XE52</accession>
<evidence type="ECO:0000313" key="2">
    <source>
        <dbReference type="Proteomes" id="UP000299102"/>
    </source>
</evidence>